<dbReference type="GO" id="GO:0046872">
    <property type="term" value="F:metal ion binding"/>
    <property type="evidence" value="ECO:0007669"/>
    <property type="project" value="UniProtKB-KW"/>
</dbReference>
<evidence type="ECO:0000256" key="2">
    <source>
        <dbReference type="ARBA" id="ARBA00022723"/>
    </source>
</evidence>
<evidence type="ECO:0000256" key="5">
    <source>
        <dbReference type="PIRSR" id="PIRSR600760-2"/>
    </source>
</evidence>
<feature type="binding site" evidence="5">
    <location>
        <position position="95"/>
    </location>
    <ligand>
        <name>Mg(2+)</name>
        <dbReference type="ChEBI" id="CHEBI:18420"/>
        <label>1</label>
        <note>catalytic</note>
    </ligand>
</feature>
<dbReference type="PRINTS" id="PR00377">
    <property type="entry name" value="IMPHPHTASES"/>
</dbReference>
<dbReference type="GO" id="GO:0046854">
    <property type="term" value="P:phosphatidylinositol phosphate biosynthetic process"/>
    <property type="evidence" value="ECO:0007669"/>
    <property type="project" value="InterPro"/>
</dbReference>
<dbReference type="GO" id="GO:0006020">
    <property type="term" value="P:inositol metabolic process"/>
    <property type="evidence" value="ECO:0007669"/>
    <property type="project" value="TreeGrafter"/>
</dbReference>
<dbReference type="Proteomes" id="UP001138757">
    <property type="component" value="Unassembled WGS sequence"/>
</dbReference>
<name>A0A9X1IPC9_9SPHN</name>
<sequence length="269" mass="28590">MPASDHLSPEILADILAIADAAGARAMDSWAMGEPSGNHWEKTPGQPVSEADLACDAMLRERLGALLPEAAWLSEESAASPGRSDARLAWVIDPIDGTRDYVRGRPGWAVSVALVEDGAVRIAALIAPARGERWWAVAGGGAFRNDVRLEVGTQETLSGARVPIDNLRGIDVDYTVVHKPNSIALRMAMVAANEADLVAGLRWGAEWDIAASSLIAQEAGACVTDALGAPIRFNKPDPRILGMICGVPGVYDAALPRVRERVRKFVGED</sequence>
<gene>
    <name evidence="6" type="ORF">KK488_03395</name>
</gene>
<dbReference type="InterPro" id="IPR020583">
    <property type="entry name" value="Inositol_monoP_metal-BS"/>
</dbReference>
<dbReference type="GO" id="GO:0007165">
    <property type="term" value="P:signal transduction"/>
    <property type="evidence" value="ECO:0007669"/>
    <property type="project" value="TreeGrafter"/>
</dbReference>
<proteinExistence type="inferred from homology"/>
<dbReference type="EMBL" id="JAHGAW010000002">
    <property type="protein sequence ID" value="MBT2185984.1"/>
    <property type="molecule type" value="Genomic_DNA"/>
</dbReference>
<comment type="caution">
    <text evidence="6">The sequence shown here is derived from an EMBL/GenBank/DDBJ whole genome shotgun (WGS) entry which is preliminary data.</text>
</comment>
<dbReference type="PROSITE" id="PS00630">
    <property type="entry name" value="IMP_2"/>
    <property type="match status" value="1"/>
</dbReference>
<dbReference type="RefSeq" id="WP_214621735.1">
    <property type="nucleotide sequence ID" value="NZ_JAHGAW010000002.1"/>
</dbReference>
<dbReference type="Gene3D" id="3.40.190.80">
    <property type="match status" value="1"/>
</dbReference>
<evidence type="ECO:0000256" key="3">
    <source>
        <dbReference type="ARBA" id="ARBA00022801"/>
    </source>
</evidence>
<comment type="similarity">
    <text evidence="1">Belongs to the inositol monophosphatase superfamily.</text>
</comment>
<dbReference type="Pfam" id="PF00459">
    <property type="entry name" value="Inositol_P"/>
    <property type="match status" value="1"/>
</dbReference>
<evidence type="ECO:0000313" key="6">
    <source>
        <dbReference type="EMBL" id="MBT2185984.1"/>
    </source>
</evidence>
<feature type="binding site" evidence="5">
    <location>
        <position position="208"/>
    </location>
    <ligand>
        <name>Mg(2+)</name>
        <dbReference type="ChEBI" id="CHEBI:18420"/>
        <label>1</label>
        <note>catalytic</note>
    </ligand>
</feature>
<dbReference type="InterPro" id="IPR020550">
    <property type="entry name" value="Inositol_monophosphatase_CS"/>
</dbReference>
<keyword evidence="4 5" id="KW-0460">Magnesium</keyword>
<dbReference type="SUPFAM" id="SSF56655">
    <property type="entry name" value="Carbohydrate phosphatase"/>
    <property type="match status" value="1"/>
</dbReference>
<protein>
    <submittedName>
        <fullName evidence="6">3'(2'),5'-bisphosphate nucleotidase CysQ</fullName>
    </submittedName>
</protein>
<dbReference type="GO" id="GO:0008934">
    <property type="term" value="F:inositol monophosphate 1-phosphatase activity"/>
    <property type="evidence" value="ECO:0007669"/>
    <property type="project" value="TreeGrafter"/>
</dbReference>
<feature type="binding site" evidence="5">
    <location>
        <position position="96"/>
    </location>
    <ligand>
        <name>Mg(2+)</name>
        <dbReference type="ChEBI" id="CHEBI:18420"/>
        <label>1</label>
        <note>catalytic</note>
    </ligand>
</feature>
<comment type="cofactor">
    <cofactor evidence="5">
        <name>Mg(2+)</name>
        <dbReference type="ChEBI" id="CHEBI:18420"/>
    </cofactor>
</comment>
<feature type="binding site" evidence="5">
    <location>
        <position position="75"/>
    </location>
    <ligand>
        <name>Mg(2+)</name>
        <dbReference type="ChEBI" id="CHEBI:18420"/>
        <label>1</label>
        <note>catalytic</note>
    </ligand>
</feature>
<dbReference type="PANTHER" id="PTHR20854:SF4">
    <property type="entry name" value="INOSITOL-1-MONOPHOSPHATASE-RELATED"/>
    <property type="match status" value="1"/>
</dbReference>
<dbReference type="PROSITE" id="PS00629">
    <property type="entry name" value="IMP_1"/>
    <property type="match status" value="1"/>
</dbReference>
<reference evidence="6" key="1">
    <citation type="submission" date="2021-05" db="EMBL/GenBank/DDBJ databases">
        <title>Genome of Sphingobium sp. strain.</title>
        <authorList>
            <person name="Fan R."/>
        </authorList>
    </citation>
    <scope>NUCLEOTIDE SEQUENCE</scope>
    <source>
        <strain evidence="6">H33</strain>
    </source>
</reference>
<evidence type="ECO:0000313" key="7">
    <source>
        <dbReference type="Proteomes" id="UP001138757"/>
    </source>
</evidence>
<accession>A0A9X1IPC9</accession>
<keyword evidence="3" id="KW-0378">Hydrolase</keyword>
<dbReference type="CDD" id="cd01638">
    <property type="entry name" value="CysQ"/>
    <property type="match status" value="1"/>
</dbReference>
<dbReference type="Gene3D" id="3.30.540.10">
    <property type="entry name" value="Fructose-1,6-Bisphosphatase, subunit A, domain 1"/>
    <property type="match status" value="1"/>
</dbReference>
<evidence type="ECO:0000256" key="1">
    <source>
        <dbReference type="ARBA" id="ARBA00009759"/>
    </source>
</evidence>
<keyword evidence="7" id="KW-1185">Reference proteome</keyword>
<feature type="binding site" evidence="5">
    <location>
        <position position="93"/>
    </location>
    <ligand>
        <name>Mg(2+)</name>
        <dbReference type="ChEBI" id="CHEBI:18420"/>
        <label>2</label>
    </ligand>
</feature>
<keyword evidence="2 5" id="KW-0479">Metal-binding</keyword>
<dbReference type="PANTHER" id="PTHR20854">
    <property type="entry name" value="INOSITOL MONOPHOSPHATASE"/>
    <property type="match status" value="1"/>
</dbReference>
<dbReference type="InterPro" id="IPR000760">
    <property type="entry name" value="Inositol_monophosphatase-like"/>
</dbReference>
<dbReference type="AlphaFoldDB" id="A0A9X1IPC9"/>
<organism evidence="6 7">
    <name type="scientific">Sphingobium nicotianae</name>
    <dbReference type="NCBI Taxonomy" id="2782607"/>
    <lineage>
        <taxon>Bacteria</taxon>
        <taxon>Pseudomonadati</taxon>
        <taxon>Pseudomonadota</taxon>
        <taxon>Alphaproteobacteria</taxon>
        <taxon>Sphingomonadales</taxon>
        <taxon>Sphingomonadaceae</taxon>
        <taxon>Sphingobium</taxon>
    </lineage>
</organism>
<evidence type="ECO:0000256" key="4">
    <source>
        <dbReference type="ARBA" id="ARBA00022842"/>
    </source>
</evidence>